<evidence type="ECO:0000256" key="4">
    <source>
        <dbReference type="ARBA" id="ARBA00023175"/>
    </source>
</evidence>
<evidence type="ECO:0000313" key="9">
    <source>
        <dbReference type="EMBL" id="CCI48348.1"/>
    </source>
</evidence>
<dbReference type="Proteomes" id="UP000053237">
    <property type="component" value="Unassembled WGS sequence"/>
</dbReference>
<accession>A0A024GN88</accession>
<dbReference type="GO" id="GO:0035091">
    <property type="term" value="F:phosphatidylinositol binding"/>
    <property type="evidence" value="ECO:0007669"/>
    <property type="project" value="InterPro"/>
</dbReference>
<dbReference type="InterPro" id="IPR036871">
    <property type="entry name" value="PX_dom_sf"/>
</dbReference>
<dbReference type="CDD" id="cd06093">
    <property type="entry name" value="PX_domain"/>
    <property type="match status" value="1"/>
</dbReference>
<dbReference type="Gene3D" id="1.20.5.4820">
    <property type="match status" value="1"/>
</dbReference>
<organism evidence="9 10">
    <name type="scientific">Albugo candida</name>
    <dbReference type="NCBI Taxonomy" id="65357"/>
    <lineage>
        <taxon>Eukaryota</taxon>
        <taxon>Sar</taxon>
        <taxon>Stramenopiles</taxon>
        <taxon>Oomycota</taxon>
        <taxon>Peronosporomycetes</taxon>
        <taxon>Albuginales</taxon>
        <taxon>Albuginaceae</taxon>
        <taxon>Albugo</taxon>
    </lineage>
</organism>
<dbReference type="CDD" id="cd23767">
    <property type="entry name" value="IQCD"/>
    <property type="match status" value="1"/>
</dbReference>
<dbReference type="SMART" id="SM00015">
    <property type="entry name" value="IQ"/>
    <property type="match status" value="3"/>
</dbReference>
<proteinExistence type="inferred from homology"/>
<evidence type="ECO:0000256" key="2">
    <source>
        <dbReference type="ARBA" id="ARBA00022840"/>
    </source>
</evidence>
<keyword evidence="5 6" id="KW-0009">Actin-binding</keyword>
<dbReference type="SMART" id="SM00242">
    <property type="entry name" value="MYSc"/>
    <property type="match status" value="1"/>
</dbReference>
<dbReference type="PROSITE" id="PS50096">
    <property type="entry name" value="IQ"/>
    <property type="match status" value="3"/>
</dbReference>
<evidence type="ECO:0000259" key="7">
    <source>
        <dbReference type="PROSITE" id="PS50195"/>
    </source>
</evidence>
<name>A0A024GN88_9STRA</name>
<dbReference type="OrthoDB" id="6108017at2759"/>
<keyword evidence="4 6" id="KW-0505">Motor protein</keyword>
<dbReference type="GO" id="GO:0007015">
    <property type="term" value="P:actin filament organization"/>
    <property type="evidence" value="ECO:0007669"/>
    <property type="project" value="TreeGrafter"/>
</dbReference>
<dbReference type="GO" id="GO:0016020">
    <property type="term" value="C:membrane"/>
    <property type="evidence" value="ECO:0007669"/>
    <property type="project" value="TreeGrafter"/>
</dbReference>
<dbReference type="Gene3D" id="3.30.1520.10">
    <property type="entry name" value="Phox-like domain"/>
    <property type="match status" value="1"/>
</dbReference>
<dbReference type="SUPFAM" id="SSF52540">
    <property type="entry name" value="P-loop containing nucleoside triphosphate hydrolases"/>
    <property type="match status" value="1"/>
</dbReference>
<evidence type="ECO:0000313" key="10">
    <source>
        <dbReference type="Proteomes" id="UP000053237"/>
    </source>
</evidence>
<sequence>MIETLTSTSLEIGNEIWISDPKQVWRTVKIKRIHQNGFVVDVAGAYKTETIDIREAGGLFKVNPNVVDDMTSLYYIHEAGILHNLAMRLRPEFLRPYTLMANVLIAVNPLVKIVEPKVEDYIKAQLGECSPHPYLIAEMAFQQMILQKENAQSQSIVISGESGAGKTETSKVVLRFLTSREYVFAANSEQLVKLPATKLADVAMPEKADLIQSSYGTEIDKRLWDTNPILEAFGNAKTSRNHNSSRFGKYMNLQFDDRNSFKLSAAFIETYLLEKFRVVAQIPGERNFHIFYFLLFGADEELRHDLRLHSAESFTYLNRSNCISDPKIDDEILFDEVVSAMTTVNIDSSMQKEIWKILAAVLHLGNIQFQLAETSEGESVQVADLDALEICAELLGVDPANLFRVITEREIATRDEKISIKRTVKEGCQIRDTIAKSIYSQLFKWIVYRINVTLGRKSRPLPFIGVLDIFGFESFERNDFEQLLINFASEALQATFNQHVFVAEQDLFRKEGIQIGTIAWQDNQDCINLITQKLDGILPLLDQEAKNPNPSDKKWNATLHKTHCDHSHFLPPHEKDKQFVFIIKHFATHVPYTIGNFVDKNTDLIPQDLELLVRSSSSQLLSTLFDSKMVVDPQTNSQKEPFFDMKTLGKSVSASFCDQMRNLVDTLNSTRCNFIRCIKPNSTMKPNNFDPAYVVKQLRCAGMLETCELLQVGLPTRVTYEEICRIYKPALPTAVAPLFAAYSDRTLTEAILWAFRVDSDAYHLGRTRVFFKTGKIALLDALLTVDMEKMGPWILSRLHKWLARRRWRYATAKVHGLQAFNWLNEYTRQRRRAAVKVQAIMRMVQCRREFLRQRNYHQYLQMRKVTTREQFKRAMYTILANNALVELWSRAKDRIEMQQKLQTQSAGLIQAVARGYIARKIAKRQSVRVQQARVGLAVQGKTTAKELEKKMTARKRWRVAYCVVRAQSYFQEQMVSRSVGLLALKQSIVARKIQRQYRIYLARAEEQQKTTFRSAHTGSEVEYAASQEHATAISDAKLSHEEELRDLYRLQDSNVTNRLSSLGPMATGTLGEVGTVGALGTVEGVHHDLNAYGQDALNVDPAKNGAHGSNGVPGFMKKQDTLKNADLSWVADEGLIEEGQDVAGNGCGEEMTETKCDLDGGGEKTLYRPLMAAEDEALNPIECSQDFPIGPPVPYKGGIFTCTLIGHRKQLDQDWGDEYFEYVLRCTWGRDILEQSKTAWLVGGRYNDFNVLHQELKAAASGHRRKRAPWFPRFPKRHPFSTMVGKNQREQFIIKREKELNRYMTQVLTQMPDALLNVHLDRFLNLTLRTQDIGEREAFAEARKRWEDEERQALVTAAHAEPLKDSELHEVEQLVHQLLQKIMHGTGDLRQATDLQEMIHAVKVLQPRVAASAQIGAGVDMELVPLAMQLQDDIQDAYNQYNDALLAVRLGHDLN</sequence>
<dbReference type="GO" id="GO:0005737">
    <property type="term" value="C:cytoplasm"/>
    <property type="evidence" value="ECO:0007669"/>
    <property type="project" value="TreeGrafter"/>
</dbReference>
<evidence type="ECO:0000259" key="8">
    <source>
        <dbReference type="PROSITE" id="PS51456"/>
    </source>
</evidence>
<keyword evidence="10" id="KW-1185">Reference proteome</keyword>
<feature type="domain" description="Myosin motor" evidence="8">
    <location>
        <begin position="65"/>
        <end position="784"/>
    </location>
</feature>
<evidence type="ECO:0000256" key="3">
    <source>
        <dbReference type="ARBA" id="ARBA00023123"/>
    </source>
</evidence>
<dbReference type="GO" id="GO:0016459">
    <property type="term" value="C:myosin complex"/>
    <property type="evidence" value="ECO:0007669"/>
    <property type="project" value="UniProtKB-KW"/>
</dbReference>
<dbReference type="InterPro" id="IPR001683">
    <property type="entry name" value="PX_dom"/>
</dbReference>
<dbReference type="Pfam" id="PF00063">
    <property type="entry name" value="Myosin_head"/>
    <property type="match status" value="1"/>
</dbReference>
<dbReference type="PANTHER" id="PTHR13140:SF845">
    <property type="entry name" value="MYOSIN-LIKE PROTEIN"/>
    <property type="match status" value="1"/>
</dbReference>
<dbReference type="EMBL" id="CAIX01000217">
    <property type="protein sequence ID" value="CCI48348.1"/>
    <property type="molecule type" value="Genomic_DNA"/>
</dbReference>
<dbReference type="Gene3D" id="1.20.58.530">
    <property type="match status" value="1"/>
</dbReference>
<dbReference type="CDD" id="cd14891">
    <property type="entry name" value="MYSc_Myo30"/>
    <property type="match status" value="1"/>
</dbReference>
<evidence type="ECO:0000256" key="6">
    <source>
        <dbReference type="PROSITE-ProRule" id="PRU00782"/>
    </source>
</evidence>
<dbReference type="STRING" id="65357.A0A024GN88"/>
<protein>
    <recommendedName>
        <fullName evidence="11">Myosin motor domain-containing protein</fullName>
    </recommendedName>
</protein>
<feature type="region of interest" description="Actin-binding" evidence="6">
    <location>
        <begin position="660"/>
        <end position="682"/>
    </location>
</feature>
<keyword evidence="1 6" id="KW-0547">Nucleotide-binding</keyword>
<dbReference type="GO" id="GO:0000146">
    <property type="term" value="F:microfilament motor activity"/>
    <property type="evidence" value="ECO:0007669"/>
    <property type="project" value="TreeGrafter"/>
</dbReference>
<reference evidence="9 10" key="1">
    <citation type="submission" date="2012-05" db="EMBL/GenBank/DDBJ databases">
        <title>Recombination and specialization in a pathogen metapopulation.</title>
        <authorList>
            <person name="Gardiner A."/>
            <person name="Kemen E."/>
            <person name="Schultz-Larsen T."/>
            <person name="MacLean D."/>
            <person name="Van Oosterhout C."/>
            <person name="Jones J.D.G."/>
        </authorList>
    </citation>
    <scope>NUCLEOTIDE SEQUENCE [LARGE SCALE GENOMIC DNA]</scope>
    <source>
        <strain evidence="9 10">Ac Nc2</strain>
    </source>
</reference>
<dbReference type="GO" id="GO:0051015">
    <property type="term" value="F:actin filament binding"/>
    <property type="evidence" value="ECO:0007669"/>
    <property type="project" value="TreeGrafter"/>
</dbReference>
<dbReference type="InterPro" id="IPR000048">
    <property type="entry name" value="IQ_motif_EF-hand-BS"/>
</dbReference>
<dbReference type="InterPro" id="IPR036961">
    <property type="entry name" value="Kinesin_motor_dom_sf"/>
</dbReference>
<dbReference type="PROSITE" id="PS51456">
    <property type="entry name" value="MYOSIN_MOTOR"/>
    <property type="match status" value="1"/>
</dbReference>
<dbReference type="Pfam" id="PF00787">
    <property type="entry name" value="PX"/>
    <property type="match status" value="1"/>
</dbReference>
<gene>
    <name evidence="9" type="ORF">BN9_094210</name>
</gene>
<keyword evidence="2 6" id="KW-0067">ATP-binding</keyword>
<dbReference type="FunFam" id="1.10.10.820:FF:000001">
    <property type="entry name" value="Myosin heavy chain"/>
    <property type="match status" value="1"/>
</dbReference>
<dbReference type="InterPro" id="IPR027417">
    <property type="entry name" value="P-loop_NTPase"/>
</dbReference>
<dbReference type="PRINTS" id="PR00193">
    <property type="entry name" value="MYOSINHEAVY"/>
</dbReference>
<dbReference type="SUPFAM" id="SSF64268">
    <property type="entry name" value="PX domain"/>
    <property type="match status" value="1"/>
</dbReference>
<dbReference type="InParanoid" id="A0A024GN88"/>
<feature type="domain" description="PX" evidence="7">
    <location>
        <begin position="1200"/>
        <end position="1331"/>
    </location>
</feature>
<dbReference type="Pfam" id="PF00612">
    <property type="entry name" value="IQ"/>
    <property type="match status" value="2"/>
</dbReference>
<dbReference type="PANTHER" id="PTHR13140">
    <property type="entry name" value="MYOSIN"/>
    <property type="match status" value="1"/>
</dbReference>
<dbReference type="PROSITE" id="PS50195">
    <property type="entry name" value="PX"/>
    <property type="match status" value="1"/>
</dbReference>
<comment type="caution">
    <text evidence="9">The sequence shown here is derived from an EMBL/GenBank/DDBJ whole genome shotgun (WGS) entry which is preliminary data.</text>
</comment>
<evidence type="ECO:0008006" key="11">
    <source>
        <dbReference type="Google" id="ProtNLM"/>
    </source>
</evidence>
<keyword evidence="3 6" id="KW-0518">Myosin</keyword>
<evidence type="ECO:0000256" key="1">
    <source>
        <dbReference type="ARBA" id="ARBA00022741"/>
    </source>
</evidence>
<feature type="binding site" evidence="6">
    <location>
        <begin position="160"/>
        <end position="167"/>
    </location>
    <ligand>
        <name>ATP</name>
        <dbReference type="ChEBI" id="CHEBI:30616"/>
    </ligand>
</feature>
<evidence type="ECO:0000256" key="5">
    <source>
        <dbReference type="ARBA" id="ARBA00023203"/>
    </source>
</evidence>
<dbReference type="Gene3D" id="1.10.10.820">
    <property type="match status" value="1"/>
</dbReference>
<dbReference type="Gene3D" id="1.20.120.720">
    <property type="entry name" value="Myosin VI head, motor domain, U50 subdomain"/>
    <property type="match status" value="1"/>
</dbReference>
<dbReference type="Gene3D" id="3.40.850.10">
    <property type="entry name" value="Kinesin motor domain"/>
    <property type="match status" value="1"/>
</dbReference>
<dbReference type="InterPro" id="IPR001609">
    <property type="entry name" value="Myosin_head_motor_dom-like"/>
</dbReference>
<comment type="similarity">
    <text evidence="6">Belongs to the TRAFAC class myosin-kinesin ATPase superfamily. Myosin family.</text>
</comment>
<dbReference type="GO" id="GO:0005524">
    <property type="term" value="F:ATP binding"/>
    <property type="evidence" value="ECO:0007669"/>
    <property type="project" value="UniProtKB-UniRule"/>
</dbReference>